<dbReference type="EMBL" id="LQYE01000009">
    <property type="protein sequence ID" value="OAT69100.1"/>
    <property type="molecule type" value="Genomic_DNA"/>
</dbReference>
<dbReference type="Proteomes" id="UP000186919">
    <property type="component" value="Unassembled WGS sequence"/>
</dbReference>
<sequence>MTRRVWAGLVLIIAAVLTLTWIAWPSPPRAVTLYSGTEHYTVTVTVDDPRVGTSALELAIAEREDHELPGSESVTVELVMPLMGHAMPPLREVVSGRTKFDQVMLSMAGPWEIVVTITPQSGDPDERATMPLWVSGG</sequence>
<name>A0A179VB58_9MYCO</name>
<accession>A0A179VB58</accession>
<evidence type="ECO:0000313" key="1">
    <source>
        <dbReference type="EMBL" id="OAT69100.1"/>
    </source>
</evidence>
<evidence type="ECO:0008006" key="3">
    <source>
        <dbReference type="Google" id="ProtNLM"/>
    </source>
</evidence>
<proteinExistence type="predicted"/>
<comment type="caution">
    <text evidence="1">The sequence shown here is derived from an EMBL/GenBank/DDBJ whole genome shotgun (WGS) entry which is preliminary data.</text>
</comment>
<dbReference type="AlphaFoldDB" id="A0A179VB58"/>
<protein>
    <recommendedName>
        <fullName evidence="3">YtkA-like domain-containing protein</fullName>
    </recommendedName>
</protein>
<dbReference type="RefSeq" id="WP_064629324.1">
    <property type="nucleotide sequence ID" value="NZ_LQYE01000009.1"/>
</dbReference>
<evidence type="ECO:0000313" key="2">
    <source>
        <dbReference type="Proteomes" id="UP000186919"/>
    </source>
</evidence>
<reference evidence="1 2" key="1">
    <citation type="submission" date="2016-01" db="EMBL/GenBank/DDBJ databases">
        <title>Mycobacterium immunogenum strain CD11_6 genome sequencing and assembly.</title>
        <authorList>
            <person name="Kaur G."/>
            <person name="Nair G.R."/>
            <person name="Mayilraj S."/>
        </authorList>
    </citation>
    <scope>NUCLEOTIDE SEQUENCE [LARGE SCALE GENOMIC DNA]</scope>
    <source>
        <strain evidence="1 2">CD11-6</strain>
    </source>
</reference>
<organism evidence="1 2">
    <name type="scientific">Mycobacteroides immunogenum</name>
    <dbReference type="NCBI Taxonomy" id="83262"/>
    <lineage>
        <taxon>Bacteria</taxon>
        <taxon>Bacillati</taxon>
        <taxon>Actinomycetota</taxon>
        <taxon>Actinomycetes</taxon>
        <taxon>Mycobacteriales</taxon>
        <taxon>Mycobacteriaceae</taxon>
        <taxon>Mycobacteroides</taxon>
    </lineage>
</organism>
<gene>
    <name evidence="1" type="ORF">AWB85_22895</name>
</gene>